<protein>
    <submittedName>
        <fullName evidence="13">Uncharacterized membrane protein</fullName>
    </submittedName>
</protein>
<dbReference type="GO" id="GO:0016020">
    <property type="term" value="C:membrane"/>
    <property type="evidence" value="ECO:0007669"/>
    <property type="project" value="UniProtKB-SubCell"/>
</dbReference>
<evidence type="ECO:0000313" key="13">
    <source>
        <dbReference type="EMBL" id="SDR05480.1"/>
    </source>
</evidence>
<dbReference type="PANTHER" id="PTHR34573:SF1">
    <property type="entry name" value="VITAMIN K EPOXIDE REDUCTASE DOMAIN-CONTAINING PROTEIN"/>
    <property type="match status" value="1"/>
</dbReference>
<dbReference type="GO" id="GO:0016491">
    <property type="term" value="F:oxidoreductase activity"/>
    <property type="evidence" value="ECO:0007669"/>
    <property type="project" value="UniProtKB-KW"/>
</dbReference>
<feature type="transmembrane region" description="Helical" evidence="11">
    <location>
        <begin position="226"/>
        <end position="249"/>
    </location>
</feature>
<dbReference type="InterPro" id="IPR012932">
    <property type="entry name" value="VKOR"/>
</dbReference>
<dbReference type="STRING" id="37928.SAMN04489742_3703"/>
<keyword evidence="4" id="KW-0874">Quinone</keyword>
<keyword evidence="8" id="KW-1015">Disulfide bond</keyword>
<feature type="transmembrane region" description="Helical" evidence="11">
    <location>
        <begin position="199"/>
        <end position="220"/>
    </location>
</feature>
<gene>
    <name evidence="13" type="ORF">SAMN04489742_3703</name>
</gene>
<evidence type="ECO:0000256" key="5">
    <source>
        <dbReference type="ARBA" id="ARBA00022989"/>
    </source>
</evidence>
<evidence type="ECO:0000256" key="1">
    <source>
        <dbReference type="ARBA" id="ARBA00004141"/>
    </source>
</evidence>
<keyword evidence="5 11" id="KW-1133">Transmembrane helix</keyword>
<evidence type="ECO:0000259" key="12">
    <source>
        <dbReference type="SMART" id="SM00756"/>
    </source>
</evidence>
<evidence type="ECO:0000313" key="14">
    <source>
        <dbReference type="Proteomes" id="UP000181917"/>
    </source>
</evidence>
<dbReference type="CDD" id="cd12922">
    <property type="entry name" value="VKOR_5"/>
    <property type="match status" value="1"/>
</dbReference>
<evidence type="ECO:0000256" key="11">
    <source>
        <dbReference type="SAM" id="Phobius"/>
    </source>
</evidence>
<feature type="domain" description="Vitamin K epoxide reductase" evidence="12">
    <location>
        <begin position="110"/>
        <end position="251"/>
    </location>
</feature>
<accession>A0A1H1FX61</accession>
<organism evidence="13 14">
    <name type="scientific">Crystallibacter crystallopoietes</name>
    <dbReference type="NCBI Taxonomy" id="37928"/>
    <lineage>
        <taxon>Bacteria</taxon>
        <taxon>Bacillati</taxon>
        <taxon>Actinomycetota</taxon>
        <taxon>Actinomycetes</taxon>
        <taxon>Micrococcales</taxon>
        <taxon>Micrococcaceae</taxon>
        <taxon>Crystallibacter</taxon>
    </lineage>
</organism>
<evidence type="ECO:0000256" key="6">
    <source>
        <dbReference type="ARBA" id="ARBA00023002"/>
    </source>
</evidence>
<name>A0A1H1FX61_9MICC</name>
<keyword evidence="3 11" id="KW-0812">Transmembrane</keyword>
<dbReference type="GO" id="GO:0048038">
    <property type="term" value="F:quinone binding"/>
    <property type="evidence" value="ECO:0007669"/>
    <property type="project" value="UniProtKB-KW"/>
</dbReference>
<reference evidence="13 14" key="1">
    <citation type="submission" date="2016-10" db="EMBL/GenBank/DDBJ databases">
        <authorList>
            <person name="de Groot N.N."/>
        </authorList>
    </citation>
    <scope>NUCLEOTIDE SEQUENCE [LARGE SCALE GENOMIC DNA]</scope>
    <source>
        <strain evidence="13 14">DSM 20117</strain>
    </source>
</reference>
<keyword evidence="9" id="KW-0676">Redox-active center</keyword>
<comment type="subcellular location">
    <subcellularLocation>
        <location evidence="1">Membrane</location>
        <topology evidence="1">Multi-pass membrane protein</topology>
    </subcellularLocation>
</comment>
<dbReference type="SMART" id="SM00756">
    <property type="entry name" value="VKc"/>
    <property type="match status" value="1"/>
</dbReference>
<dbReference type="Gene3D" id="1.20.1440.130">
    <property type="entry name" value="VKOR domain"/>
    <property type="match status" value="1"/>
</dbReference>
<dbReference type="PANTHER" id="PTHR34573">
    <property type="entry name" value="VKC DOMAIN-CONTAINING PROTEIN"/>
    <property type="match status" value="1"/>
</dbReference>
<feature type="transmembrane region" description="Helical" evidence="11">
    <location>
        <begin position="174"/>
        <end position="192"/>
    </location>
</feature>
<dbReference type="AlphaFoldDB" id="A0A1H1FX61"/>
<keyword evidence="7 11" id="KW-0472">Membrane</keyword>
<dbReference type="Proteomes" id="UP000181917">
    <property type="component" value="Unassembled WGS sequence"/>
</dbReference>
<evidence type="ECO:0000256" key="3">
    <source>
        <dbReference type="ARBA" id="ARBA00022692"/>
    </source>
</evidence>
<keyword evidence="14" id="KW-1185">Reference proteome</keyword>
<evidence type="ECO:0000256" key="10">
    <source>
        <dbReference type="SAM" id="MobiDB-lite"/>
    </source>
</evidence>
<sequence length="297" mass="33074">MSQSNGREMAGRALCQERRTLLEGLWMPDAPPWDELPEETKERWRSTRIRQPPNRNRHGPAARKNTPTALIPLRKRTAPVNTRNSTTHAAPLTGPEFEPADNALPAFTLQRPFGFLLLATGVVGFVASGILVLERLELYKDSGHTTSCDINPWVSCGRVMKTWQSELFGFPNPLIGIAAFTIIITIALAILSGARFSRWYWLGLQGGVTLGMVFVAWLWSQALFEIYILCLYCMVVWAAMIPMFILLTVRNMAYGIIKVPAGLARAASEWAWTLVAVVYVGVAASVFLRFFNAFLGT</sequence>
<dbReference type="EMBL" id="FNKH01000002">
    <property type="protein sequence ID" value="SDR05480.1"/>
    <property type="molecule type" value="Genomic_DNA"/>
</dbReference>
<evidence type="ECO:0000256" key="9">
    <source>
        <dbReference type="ARBA" id="ARBA00023284"/>
    </source>
</evidence>
<feature type="transmembrane region" description="Helical" evidence="11">
    <location>
        <begin position="113"/>
        <end position="133"/>
    </location>
</feature>
<keyword evidence="6" id="KW-0560">Oxidoreductase</keyword>
<feature type="transmembrane region" description="Helical" evidence="11">
    <location>
        <begin position="270"/>
        <end position="291"/>
    </location>
</feature>
<feature type="region of interest" description="Disordered" evidence="10">
    <location>
        <begin position="29"/>
        <end position="65"/>
    </location>
</feature>
<dbReference type="InterPro" id="IPR038354">
    <property type="entry name" value="VKOR_sf"/>
</dbReference>
<comment type="similarity">
    <text evidence="2">Belongs to the VKOR family.</text>
</comment>
<proteinExistence type="inferred from homology"/>
<evidence type="ECO:0000256" key="8">
    <source>
        <dbReference type="ARBA" id="ARBA00023157"/>
    </source>
</evidence>
<dbReference type="Pfam" id="PF07884">
    <property type="entry name" value="VKOR"/>
    <property type="match status" value="1"/>
</dbReference>
<evidence type="ECO:0000256" key="2">
    <source>
        <dbReference type="ARBA" id="ARBA00006214"/>
    </source>
</evidence>
<dbReference type="InterPro" id="IPR041714">
    <property type="entry name" value="VKOR_Actinobacteria"/>
</dbReference>
<evidence type="ECO:0000256" key="7">
    <source>
        <dbReference type="ARBA" id="ARBA00023136"/>
    </source>
</evidence>
<evidence type="ECO:0000256" key="4">
    <source>
        <dbReference type="ARBA" id="ARBA00022719"/>
    </source>
</evidence>